<dbReference type="NCBIfam" id="TIGR01460">
    <property type="entry name" value="HAD-SF-IIA"/>
    <property type="match status" value="1"/>
</dbReference>
<dbReference type="InterPro" id="IPR023214">
    <property type="entry name" value="HAD_sf"/>
</dbReference>
<gene>
    <name evidence="2" type="ORF">CHO01_39600</name>
    <name evidence="3" type="ORF">HNR08_003218</name>
</gene>
<keyword evidence="4" id="KW-1185">Reference proteome</keyword>
<organism evidence="2 4">
    <name type="scientific">Cellulomonas hominis</name>
    <dbReference type="NCBI Taxonomy" id="156981"/>
    <lineage>
        <taxon>Bacteria</taxon>
        <taxon>Bacillati</taxon>
        <taxon>Actinomycetota</taxon>
        <taxon>Actinomycetes</taxon>
        <taxon>Micrococcales</taxon>
        <taxon>Cellulomonadaceae</taxon>
        <taxon>Cellulomonas</taxon>
    </lineage>
</organism>
<dbReference type="InterPro" id="IPR036412">
    <property type="entry name" value="HAD-like_sf"/>
</dbReference>
<dbReference type="Pfam" id="PF13344">
    <property type="entry name" value="Hydrolase_6"/>
    <property type="match status" value="1"/>
</dbReference>
<evidence type="ECO:0000313" key="5">
    <source>
        <dbReference type="Proteomes" id="UP000564629"/>
    </source>
</evidence>
<comment type="caution">
    <text evidence="2">The sequence shown here is derived from an EMBL/GenBank/DDBJ whole genome shotgun (WGS) entry which is preliminary data.</text>
</comment>
<evidence type="ECO:0000313" key="3">
    <source>
        <dbReference type="EMBL" id="MBB5474482.1"/>
    </source>
</evidence>
<dbReference type="AlphaFoldDB" id="A0A511FJU7"/>
<evidence type="ECO:0000313" key="2">
    <source>
        <dbReference type="EMBL" id="GEL48844.1"/>
    </source>
</evidence>
<dbReference type="Pfam" id="PF13242">
    <property type="entry name" value="Hydrolase_like"/>
    <property type="match status" value="1"/>
</dbReference>
<dbReference type="Gene3D" id="3.40.50.1000">
    <property type="entry name" value="HAD superfamily/HAD-like"/>
    <property type="match status" value="2"/>
</dbReference>
<dbReference type="EMBL" id="JACHDN010000001">
    <property type="protein sequence ID" value="MBB5474482.1"/>
    <property type="molecule type" value="Genomic_DNA"/>
</dbReference>
<feature type="domain" description="GCN5-related N-acetyltransferase-like" evidence="1">
    <location>
        <begin position="286"/>
        <end position="330"/>
    </location>
</feature>
<keyword evidence="3" id="KW-0378">Hydrolase</keyword>
<dbReference type="OrthoDB" id="3400930at2"/>
<accession>A0A511FJU7</accession>
<reference evidence="2 4" key="1">
    <citation type="submission" date="2019-07" db="EMBL/GenBank/DDBJ databases">
        <title>Whole genome shotgun sequence of Cellulomonas hominis NBRC 16055.</title>
        <authorList>
            <person name="Hosoyama A."/>
            <person name="Uohara A."/>
            <person name="Ohji S."/>
            <person name="Ichikawa N."/>
        </authorList>
    </citation>
    <scope>NUCLEOTIDE SEQUENCE [LARGE SCALE GENOMIC DNA]</scope>
    <source>
        <strain evidence="2 4">NBRC 16055</strain>
    </source>
</reference>
<dbReference type="InterPro" id="IPR041065">
    <property type="entry name" value="GNAT-like"/>
</dbReference>
<dbReference type="SUPFAM" id="SSF56784">
    <property type="entry name" value="HAD-like"/>
    <property type="match status" value="1"/>
</dbReference>
<name>A0A511FJU7_9CELL</name>
<evidence type="ECO:0000313" key="4">
    <source>
        <dbReference type="Proteomes" id="UP000321723"/>
    </source>
</evidence>
<dbReference type="Pfam" id="PF18407">
    <property type="entry name" value="GNAT_like"/>
    <property type="match status" value="1"/>
</dbReference>
<dbReference type="GO" id="GO:0016791">
    <property type="term" value="F:phosphatase activity"/>
    <property type="evidence" value="ECO:0007669"/>
    <property type="project" value="TreeGrafter"/>
</dbReference>
<protein>
    <submittedName>
        <fullName evidence="3">HAD superfamily hydrolase (TIGR01450 family)</fullName>
    </submittedName>
    <submittedName>
        <fullName evidence="2">Haloacid dehalogenase</fullName>
    </submittedName>
</protein>
<dbReference type="InterPro" id="IPR006357">
    <property type="entry name" value="HAD-SF_hydro_IIA"/>
</dbReference>
<sequence length="349" mass="34975">MTHARLLGSDIPLAERYDLALVDLDGVAYRGHEPIDGAAAGLAGARAAGMRLVFVTNNASREPESVADQLTSLDIPTRADDVMTAAQAAAALLATRLEPGATVLVVGGAGLVTAVRNAGFTVVTSAEDRPDAVAQGFAPEVGWAQLAEAAYAVAGGAWFVASNRDLSLPTARGFAPGNGALVAAVTAATGVEPDSAGKPASTMYEMAVQRAGAREALVVGDRLDTDLAGARTGGFAGLHVLTGVSTARDDVLAPPGLRPHFIAADLGGLLVPHPEPVQGAEGWWTCGDAAARVTGGRLELGGSTAGIDLVRAACAAAWAAVDGGAELDPASVPELRVDPQDAAGVGAGR</sequence>
<dbReference type="GO" id="GO:0005737">
    <property type="term" value="C:cytoplasm"/>
    <property type="evidence" value="ECO:0007669"/>
    <property type="project" value="TreeGrafter"/>
</dbReference>
<dbReference type="Proteomes" id="UP000321723">
    <property type="component" value="Unassembled WGS sequence"/>
</dbReference>
<evidence type="ECO:0000259" key="1">
    <source>
        <dbReference type="Pfam" id="PF18407"/>
    </source>
</evidence>
<proteinExistence type="predicted"/>
<dbReference type="EMBL" id="BJVQ01000119">
    <property type="protein sequence ID" value="GEL48844.1"/>
    <property type="molecule type" value="Genomic_DNA"/>
</dbReference>
<dbReference type="Proteomes" id="UP000564629">
    <property type="component" value="Unassembled WGS sequence"/>
</dbReference>
<dbReference type="PANTHER" id="PTHR19288">
    <property type="entry name" value="4-NITROPHENYLPHOSPHATASE-RELATED"/>
    <property type="match status" value="1"/>
</dbReference>
<dbReference type="PANTHER" id="PTHR19288:SF95">
    <property type="entry name" value="D-GLYCEROL 3-PHOSPHATE PHOSPHATASE"/>
    <property type="match status" value="1"/>
</dbReference>
<reference evidence="3 5" key="2">
    <citation type="submission" date="2020-08" db="EMBL/GenBank/DDBJ databases">
        <title>Sequencing the genomes of 1000 actinobacteria strains.</title>
        <authorList>
            <person name="Klenk H.-P."/>
        </authorList>
    </citation>
    <scope>NUCLEOTIDE SEQUENCE [LARGE SCALE GENOMIC DNA]</scope>
    <source>
        <strain evidence="3 5">DSM 9581</strain>
    </source>
</reference>
<dbReference type="RefSeq" id="WP_146840839.1">
    <property type="nucleotide sequence ID" value="NZ_BJVQ01000119.1"/>
</dbReference>